<dbReference type="InterPro" id="IPR025748">
    <property type="entry name" value="PrcB_C_dom"/>
</dbReference>
<dbReference type="AlphaFoldDB" id="A0A162S044"/>
<dbReference type="OrthoDB" id="2067368at2"/>
<evidence type="ECO:0000313" key="4">
    <source>
        <dbReference type="EMBL" id="KZL90610.1"/>
    </source>
</evidence>
<dbReference type="EMBL" id="LWAE01000005">
    <property type="protein sequence ID" value="KZL90610.1"/>
    <property type="molecule type" value="Genomic_DNA"/>
</dbReference>
<sequence>MLKKVVTSICITLAVGVMYMPISVRAQTLPKATAYAMQQSESFVYNKQKFDTISYDNAPKALTKEIDLYKDNKGFLYYIDKNSSDLYVAVMAGEKPTGGYEIKVNSVEDVEGRANILLEETIPDNDAILPQMVTYPYAIIKAQLPAFRISVKNSSGEVYNYLGSNGSDSDIVGASWTSGILKNIYTENNSKNNFVFIEIQDTFGKYQLFYASNTDEWKHKINNLKLDSTLSLQYVLGTPEKYNEKSAFPLSQINLPVDKNLFTDKNFKELESYSDVSQDKKWTLTFKQEIKKENVNSSKIYVVDGDGTIIPTALSLSEDKKCVQVIPYKPYKLGKKYYLFVIKNLNGTNSSFKGYRMNFQITDSVPIK</sequence>
<reference evidence="4 5" key="1">
    <citation type="submission" date="2016-04" db="EMBL/GenBank/DDBJ databases">
        <title>Genome sequence of Clostridium magnum DSM 2767.</title>
        <authorList>
            <person name="Poehlein A."/>
            <person name="Uhlig R."/>
            <person name="Fischer R."/>
            <person name="Bahl H."/>
            <person name="Daniel R."/>
        </authorList>
    </citation>
    <scope>NUCLEOTIDE SEQUENCE [LARGE SCALE GENOMIC DNA]</scope>
    <source>
        <strain evidence="4 5">DSM 2767</strain>
    </source>
</reference>
<evidence type="ECO:0000313" key="5">
    <source>
        <dbReference type="Proteomes" id="UP000076603"/>
    </source>
</evidence>
<dbReference type="Proteomes" id="UP000076603">
    <property type="component" value="Unassembled WGS sequence"/>
</dbReference>
<evidence type="ECO:0000259" key="3">
    <source>
        <dbReference type="Pfam" id="PF14343"/>
    </source>
</evidence>
<proteinExistence type="predicted"/>
<keyword evidence="5" id="KW-1185">Reference proteome</keyword>
<dbReference type="Pfam" id="PF13205">
    <property type="entry name" value="Big_5"/>
    <property type="match status" value="1"/>
</dbReference>
<dbReference type="PATRIC" id="fig|1121326.3.peg.4447"/>
<comment type="caution">
    <text evidence="4">The sequence shown here is derived from an EMBL/GenBank/DDBJ whole genome shotgun (WGS) entry which is preliminary data.</text>
</comment>
<accession>A0A162S044</accession>
<evidence type="ECO:0000259" key="2">
    <source>
        <dbReference type="Pfam" id="PF13205"/>
    </source>
</evidence>
<dbReference type="RefSeq" id="WP_066626933.1">
    <property type="nucleotide sequence ID" value="NZ_FQXL01000011.1"/>
</dbReference>
<name>A0A162S044_9CLOT</name>
<evidence type="ECO:0000256" key="1">
    <source>
        <dbReference type="ARBA" id="ARBA00022729"/>
    </source>
</evidence>
<keyword evidence="1" id="KW-0732">Signal</keyword>
<protein>
    <recommendedName>
        <fullName evidence="6">PrcB C-terminal domain-containing protein</fullName>
    </recommendedName>
</protein>
<dbReference type="STRING" id="1121326.CLMAG_43820"/>
<feature type="domain" description="SbsA Ig-like" evidence="2">
    <location>
        <begin position="275"/>
        <end position="359"/>
    </location>
</feature>
<feature type="domain" description="PrcB C-terminal" evidence="3">
    <location>
        <begin position="86"/>
        <end position="141"/>
    </location>
</feature>
<dbReference type="Pfam" id="PF14343">
    <property type="entry name" value="PrcB_C"/>
    <property type="match status" value="1"/>
</dbReference>
<dbReference type="InterPro" id="IPR032812">
    <property type="entry name" value="SbsA_Ig"/>
</dbReference>
<evidence type="ECO:0008006" key="6">
    <source>
        <dbReference type="Google" id="ProtNLM"/>
    </source>
</evidence>
<organism evidence="4 5">
    <name type="scientific">Clostridium magnum DSM 2767</name>
    <dbReference type="NCBI Taxonomy" id="1121326"/>
    <lineage>
        <taxon>Bacteria</taxon>
        <taxon>Bacillati</taxon>
        <taxon>Bacillota</taxon>
        <taxon>Clostridia</taxon>
        <taxon>Eubacteriales</taxon>
        <taxon>Clostridiaceae</taxon>
        <taxon>Clostridium</taxon>
    </lineage>
</organism>
<dbReference type="Gene3D" id="2.60.40.1220">
    <property type="match status" value="1"/>
</dbReference>
<dbReference type="InterPro" id="IPR014755">
    <property type="entry name" value="Cu-Rt/internalin_Ig-like"/>
</dbReference>
<gene>
    <name evidence="4" type="ORF">CLMAG_43820</name>
</gene>